<keyword evidence="6 17" id="KW-0547">Nucleotide-binding</keyword>
<dbReference type="InterPro" id="IPR017953">
    <property type="entry name" value="Carbohydrate_kinase_pred_CS"/>
</dbReference>
<dbReference type="InterPro" id="IPR000631">
    <property type="entry name" value="CARKD"/>
</dbReference>
<evidence type="ECO:0000256" key="9">
    <source>
        <dbReference type="ARBA" id="ARBA00022958"/>
    </source>
</evidence>
<dbReference type="Gene3D" id="3.40.50.10260">
    <property type="entry name" value="YjeF N-terminal domain"/>
    <property type="match status" value="1"/>
</dbReference>
<dbReference type="AlphaFoldDB" id="A0A081BM48"/>
<evidence type="ECO:0000256" key="12">
    <source>
        <dbReference type="ARBA" id="ARBA00023239"/>
    </source>
</evidence>
<keyword evidence="11 18" id="KW-0413">Isomerase</keyword>
<comment type="function">
    <text evidence="17">Catalyzes the dehydration of the S-form of NAD(P)HX at the expense of ADP, which is converted to AMP. Together with NAD(P)HX epimerase, which catalyzes the epimerization of the S- and R-forms, the enzyme allows the repair of both epimers of NAD(P)HX, a damaged form of NAD(P)H that is a result of enzymatic or heat-dependent hydration.</text>
</comment>
<accession>A0A081BM48</accession>
<evidence type="ECO:0000256" key="10">
    <source>
        <dbReference type="ARBA" id="ARBA00023027"/>
    </source>
</evidence>
<comment type="similarity">
    <text evidence="4 19">In the C-terminal section; belongs to the NnrD/CARKD family.</text>
</comment>
<dbReference type="EMBL" id="DF820457">
    <property type="protein sequence ID" value="GAK51464.1"/>
    <property type="molecule type" value="Genomic_DNA"/>
</dbReference>
<gene>
    <name evidence="17" type="primary">nnrD</name>
    <name evidence="18" type="synonym">nnrE</name>
    <name evidence="22" type="ORF">U14_02708</name>
</gene>
<reference evidence="22" key="1">
    <citation type="journal article" date="2015" name="PeerJ">
        <title>First genomic representation of candidate bacterial phylum KSB3 points to enhanced environmental sensing as a trigger of wastewater bulking.</title>
        <authorList>
            <person name="Sekiguchi Y."/>
            <person name="Ohashi A."/>
            <person name="Parks D.H."/>
            <person name="Yamauchi T."/>
            <person name="Tyson G.W."/>
            <person name="Hugenholtz P."/>
        </authorList>
    </citation>
    <scope>NUCLEOTIDE SEQUENCE [LARGE SCALE GENOMIC DNA]</scope>
</reference>
<dbReference type="PROSITE" id="PS51385">
    <property type="entry name" value="YJEF_N"/>
    <property type="match status" value="1"/>
</dbReference>
<feature type="binding site" evidence="18">
    <location>
        <position position="60"/>
    </location>
    <ligand>
        <name>K(+)</name>
        <dbReference type="ChEBI" id="CHEBI:29103"/>
    </ligand>
</feature>
<evidence type="ECO:0000313" key="23">
    <source>
        <dbReference type="Proteomes" id="UP000030700"/>
    </source>
</evidence>
<dbReference type="EC" id="5.1.99.6" evidence="19"/>
<comment type="similarity">
    <text evidence="17">Belongs to the NnrD/CARKD family.</text>
</comment>
<feature type="binding site" evidence="18">
    <location>
        <begin position="136"/>
        <end position="142"/>
    </location>
    <ligand>
        <name>(6S)-NADPHX</name>
        <dbReference type="ChEBI" id="CHEBI:64076"/>
    </ligand>
</feature>
<dbReference type="Proteomes" id="UP000030700">
    <property type="component" value="Unassembled WGS sequence"/>
</dbReference>
<comment type="cofactor">
    <cofactor evidence="17">
        <name>Mg(2+)</name>
        <dbReference type="ChEBI" id="CHEBI:18420"/>
    </cofactor>
</comment>
<dbReference type="SUPFAM" id="SSF64153">
    <property type="entry name" value="YjeF N-terminal domain-like"/>
    <property type="match status" value="1"/>
</dbReference>
<feature type="binding site" evidence="18">
    <location>
        <position position="168"/>
    </location>
    <ligand>
        <name>K(+)</name>
        <dbReference type="ChEBI" id="CHEBI:29103"/>
    </ligand>
</feature>
<evidence type="ECO:0000256" key="14">
    <source>
        <dbReference type="ARBA" id="ARBA00025153"/>
    </source>
</evidence>
<keyword evidence="23" id="KW-1185">Reference proteome</keyword>
<feature type="domain" description="YjeF N-terminal" evidence="21">
    <location>
        <begin position="9"/>
        <end position="222"/>
    </location>
</feature>
<dbReference type="NCBIfam" id="TIGR00196">
    <property type="entry name" value="yjeF_cterm"/>
    <property type="match status" value="1"/>
</dbReference>
<keyword evidence="22" id="KW-0808">Transferase</keyword>
<evidence type="ECO:0000256" key="13">
    <source>
        <dbReference type="ARBA" id="ARBA00023268"/>
    </source>
</evidence>
<comment type="catalytic activity">
    <reaction evidence="15 17 19">
        <text>(6S)-NADHX + ADP = AMP + phosphate + NADH + H(+)</text>
        <dbReference type="Rhea" id="RHEA:32223"/>
        <dbReference type="ChEBI" id="CHEBI:15378"/>
        <dbReference type="ChEBI" id="CHEBI:43474"/>
        <dbReference type="ChEBI" id="CHEBI:57945"/>
        <dbReference type="ChEBI" id="CHEBI:64074"/>
        <dbReference type="ChEBI" id="CHEBI:456215"/>
        <dbReference type="ChEBI" id="CHEBI:456216"/>
        <dbReference type="EC" id="4.2.1.136"/>
    </reaction>
</comment>
<evidence type="ECO:0000256" key="5">
    <source>
        <dbReference type="ARBA" id="ARBA00022723"/>
    </source>
</evidence>
<evidence type="ECO:0000256" key="17">
    <source>
        <dbReference type="HAMAP-Rule" id="MF_01965"/>
    </source>
</evidence>
<dbReference type="FunFam" id="3.40.50.10260:FF:000003">
    <property type="entry name" value="Multifunctional fusion protein"/>
    <property type="match status" value="1"/>
</dbReference>
<comment type="cofactor">
    <cofactor evidence="18 19">
        <name>K(+)</name>
        <dbReference type="ChEBI" id="CHEBI:29103"/>
    </cofactor>
    <text evidence="18 19">Binds 1 potassium ion per subunit.</text>
</comment>
<dbReference type="CDD" id="cd01171">
    <property type="entry name" value="YXKO-related"/>
    <property type="match status" value="1"/>
</dbReference>
<evidence type="ECO:0000259" key="20">
    <source>
        <dbReference type="PROSITE" id="PS51383"/>
    </source>
</evidence>
<keyword evidence="9 18" id="KW-0630">Potassium</keyword>
<evidence type="ECO:0000256" key="3">
    <source>
        <dbReference type="ARBA" id="ARBA00006001"/>
    </source>
</evidence>
<dbReference type="GO" id="GO:0005524">
    <property type="term" value="F:ATP binding"/>
    <property type="evidence" value="ECO:0007669"/>
    <property type="project" value="UniProtKB-UniRule"/>
</dbReference>
<proteinExistence type="inferred from homology"/>
<dbReference type="Pfam" id="PF01256">
    <property type="entry name" value="Carb_kinase"/>
    <property type="match status" value="1"/>
</dbReference>
<dbReference type="NCBIfam" id="TIGR00197">
    <property type="entry name" value="yjeF_nterm"/>
    <property type="match status" value="1"/>
</dbReference>
<evidence type="ECO:0000256" key="6">
    <source>
        <dbReference type="ARBA" id="ARBA00022741"/>
    </source>
</evidence>
<dbReference type="InterPro" id="IPR004443">
    <property type="entry name" value="YjeF_N_dom"/>
</dbReference>
<feature type="binding site" evidence="18">
    <location>
        <position position="165"/>
    </location>
    <ligand>
        <name>(6S)-NADPHX</name>
        <dbReference type="ChEBI" id="CHEBI:64076"/>
    </ligand>
</feature>
<comment type="similarity">
    <text evidence="3 19">In the N-terminal section; belongs to the NnrE/AIBP family.</text>
</comment>
<feature type="binding site" evidence="18">
    <location>
        <position position="132"/>
    </location>
    <ligand>
        <name>K(+)</name>
        <dbReference type="ChEBI" id="CHEBI:29103"/>
    </ligand>
</feature>
<comment type="catalytic activity">
    <reaction evidence="2 18 19">
        <text>(6R)-NADPHX = (6S)-NADPHX</text>
        <dbReference type="Rhea" id="RHEA:32227"/>
        <dbReference type="ChEBI" id="CHEBI:64076"/>
        <dbReference type="ChEBI" id="CHEBI:64077"/>
        <dbReference type="EC" id="5.1.99.6"/>
    </reaction>
</comment>
<dbReference type="GO" id="GO:0016301">
    <property type="term" value="F:kinase activity"/>
    <property type="evidence" value="ECO:0007669"/>
    <property type="project" value="UniProtKB-KW"/>
</dbReference>
<feature type="binding site" evidence="17">
    <location>
        <position position="267"/>
    </location>
    <ligand>
        <name>(6S)-NADPHX</name>
        <dbReference type="ChEBI" id="CHEBI:64076"/>
    </ligand>
</feature>
<dbReference type="HOGENOM" id="CLU_024853_4_1_0"/>
<keyword evidence="5 18" id="KW-0479">Metal-binding</keyword>
<dbReference type="PANTHER" id="PTHR12592">
    <property type="entry name" value="ATP-DEPENDENT (S)-NAD(P)H-HYDRATE DEHYDRATASE FAMILY MEMBER"/>
    <property type="match status" value="1"/>
</dbReference>
<dbReference type="GO" id="GO:0052855">
    <property type="term" value="F:ADP-dependent NAD(P)H-hydrate dehydratase activity"/>
    <property type="evidence" value="ECO:0007669"/>
    <property type="project" value="UniProtKB-UniRule"/>
</dbReference>
<dbReference type="InterPro" id="IPR030677">
    <property type="entry name" value="Nnr"/>
</dbReference>
<dbReference type="STRING" id="1499966.U14_02708"/>
<comment type="catalytic activity">
    <reaction evidence="1 18 19">
        <text>(6R)-NADHX = (6S)-NADHX</text>
        <dbReference type="Rhea" id="RHEA:32215"/>
        <dbReference type="ChEBI" id="CHEBI:64074"/>
        <dbReference type="ChEBI" id="CHEBI:64075"/>
        <dbReference type="EC" id="5.1.99.6"/>
    </reaction>
</comment>
<feature type="binding site" evidence="18">
    <location>
        <position position="147"/>
    </location>
    <ligand>
        <name>(6S)-NADPHX</name>
        <dbReference type="ChEBI" id="CHEBI:64076"/>
    </ligand>
</feature>
<dbReference type="GO" id="GO:0052856">
    <property type="term" value="F:NAD(P)HX epimerase activity"/>
    <property type="evidence" value="ECO:0007669"/>
    <property type="project" value="UniProtKB-UniRule"/>
</dbReference>
<dbReference type="SUPFAM" id="SSF53613">
    <property type="entry name" value="Ribokinase-like"/>
    <property type="match status" value="1"/>
</dbReference>
<keyword evidence="8 17" id="KW-0521">NADP</keyword>
<feature type="binding site" evidence="17">
    <location>
        <position position="389"/>
    </location>
    <ligand>
        <name>(6S)-NADPHX</name>
        <dbReference type="ChEBI" id="CHEBI:64076"/>
    </ligand>
</feature>
<feature type="domain" description="YjeF C-terminal" evidence="20">
    <location>
        <begin position="232"/>
        <end position="513"/>
    </location>
</feature>
<keyword evidence="13" id="KW-0511">Multifunctional enzyme</keyword>
<dbReference type="PANTHER" id="PTHR12592:SF0">
    <property type="entry name" value="ATP-DEPENDENT (S)-NAD(P)H-HYDRATE DEHYDRATASE"/>
    <property type="match status" value="1"/>
</dbReference>
<comment type="similarity">
    <text evidence="18">Belongs to the NnrE/AIBP family.</text>
</comment>
<keyword evidence="22" id="KW-0418">Kinase</keyword>
<dbReference type="GO" id="GO:0110051">
    <property type="term" value="P:metabolite repair"/>
    <property type="evidence" value="ECO:0007669"/>
    <property type="project" value="TreeGrafter"/>
</dbReference>
<evidence type="ECO:0000256" key="4">
    <source>
        <dbReference type="ARBA" id="ARBA00009524"/>
    </source>
</evidence>
<evidence type="ECO:0000256" key="7">
    <source>
        <dbReference type="ARBA" id="ARBA00022840"/>
    </source>
</evidence>
<feature type="binding site" evidence="17">
    <location>
        <position position="338"/>
    </location>
    <ligand>
        <name>(6S)-NADPHX</name>
        <dbReference type="ChEBI" id="CHEBI:64076"/>
    </ligand>
</feature>
<dbReference type="GO" id="GO:0046872">
    <property type="term" value="F:metal ion binding"/>
    <property type="evidence" value="ECO:0007669"/>
    <property type="project" value="UniProtKB-UniRule"/>
</dbReference>
<evidence type="ECO:0000256" key="11">
    <source>
        <dbReference type="ARBA" id="ARBA00023235"/>
    </source>
</evidence>
<comment type="function">
    <text evidence="18">Catalyzes the epimerization of the S- and R-forms of NAD(P)HX, a damaged form of NAD(P)H that is a result of enzymatic or heat-dependent hydration. This is a prerequisite for the S-specific NAD(P)H-hydrate dehydratase to allow the repair of both epimers of NAD(P)HX.</text>
</comment>
<comment type="subunit">
    <text evidence="17">Homotetramer.</text>
</comment>
<sequence>MKVATAEEIQELDRRAIEEIGIPGVVLMENAGLHVVRAMRDHFPDLDKQRVLIVCGKGNNGGDGLVVARHLFNQGIDEVRVTLLAEKEQLKGDAKINFDIVTKMNIPIIEITSNEQIPAFRNLSAQADILVDAILGTGLKDAVRGLYKNVIESMNKARRPIISVDIPSGLSADSGVVYGSCIKADITVTFAIPKRGVLLYPAAEYVGELEIVDIGIPQQLIEHSDIKVHLVQAATVKRTFRDRPANTHKGTYGHVLTIAGSPGKAGAALMAGRSALRAGSGLVTLAVPENLRIPLEIPTLEVMTAALPETKEGTISLDAYDAIMALLEDKRVLALGPGLSTHPSTVELVHRLIQSVEVPMVIDADGINAVAQNPGVLLKAKAPVVLTPHPGEMARLVPNIAIQTNRIEVAQETARRYNVFLALKGARTVIASPDGNVFINPTGNPGMATAGAGDVLTGIIAGLISQNIIPVEAAKTGVYLHGLAGDLVAAEKGYYGLIAGDILEMIPYAIKRIQEE</sequence>
<keyword evidence="12 17" id="KW-0456">Lyase</keyword>
<evidence type="ECO:0000256" key="15">
    <source>
        <dbReference type="ARBA" id="ARBA00048238"/>
    </source>
</evidence>
<dbReference type="GO" id="GO:0046496">
    <property type="term" value="P:nicotinamide nucleotide metabolic process"/>
    <property type="evidence" value="ECO:0007669"/>
    <property type="project" value="UniProtKB-UniRule"/>
</dbReference>
<dbReference type="HAMAP" id="MF_01965">
    <property type="entry name" value="NADHX_dehydratase"/>
    <property type="match status" value="1"/>
</dbReference>
<evidence type="ECO:0000256" key="19">
    <source>
        <dbReference type="PIRNR" id="PIRNR017184"/>
    </source>
</evidence>
<dbReference type="PROSITE" id="PS51383">
    <property type="entry name" value="YJEF_C_3"/>
    <property type="match status" value="1"/>
</dbReference>
<feature type="binding site" evidence="17">
    <location>
        <position position="453"/>
    </location>
    <ligand>
        <name>AMP</name>
        <dbReference type="ChEBI" id="CHEBI:456215"/>
    </ligand>
</feature>
<name>A0A081BM48_9BACT</name>
<dbReference type="PIRSF" id="PIRSF017184">
    <property type="entry name" value="Nnr"/>
    <property type="match status" value="1"/>
</dbReference>
<keyword evidence="10 17" id="KW-0520">NAD</keyword>
<dbReference type="PROSITE" id="PS01050">
    <property type="entry name" value="YJEF_C_2"/>
    <property type="match status" value="1"/>
</dbReference>
<evidence type="ECO:0000313" key="22">
    <source>
        <dbReference type="EMBL" id="GAK51464.1"/>
    </source>
</evidence>
<dbReference type="InterPro" id="IPR036652">
    <property type="entry name" value="YjeF_N_dom_sf"/>
</dbReference>
<evidence type="ECO:0000256" key="16">
    <source>
        <dbReference type="ARBA" id="ARBA00049209"/>
    </source>
</evidence>
<dbReference type="InterPro" id="IPR029056">
    <property type="entry name" value="Ribokinase-like"/>
</dbReference>
<evidence type="ECO:0000256" key="8">
    <source>
        <dbReference type="ARBA" id="ARBA00022857"/>
    </source>
</evidence>
<protein>
    <recommendedName>
        <fullName evidence="19">Bifunctional NAD(P)H-hydrate repair enzyme</fullName>
    </recommendedName>
    <alternativeName>
        <fullName evidence="19">Nicotinamide nucleotide repair protein</fullName>
    </alternativeName>
    <domain>
        <recommendedName>
            <fullName evidence="19">ADP-dependent (S)-NAD(P)H-hydrate dehydratase</fullName>
            <ecNumber evidence="19">4.2.1.136</ecNumber>
        </recommendedName>
        <alternativeName>
            <fullName evidence="19">ADP-dependent NAD(P)HX dehydratase</fullName>
        </alternativeName>
    </domain>
    <domain>
        <recommendedName>
            <fullName evidence="19">NAD(P)H-hydrate epimerase</fullName>
            <ecNumber evidence="19">5.1.99.6</ecNumber>
        </recommendedName>
    </domain>
</protein>
<evidence type="ECO:0000256" key="2">
    <source>
        <dbReference type="ARBA" id="ARBA00000909"/>
    </source>
</evidence>
<evidence type="ECO:0000259" key="21">
    <source>
        <dbReference type="PROSITE" id="PS51385"/>
    </source>
</evidence>
<organism evidence="22">
    <name type="scientific">Candidatus Moduliflexus flocculans</name>
    <dbReference type="NCBI Taxonomy" id="1499966"/>
    <lineage>
        <taxon>Bacteria</taxon>
        <taxon>Candidatus Moduliflexota</taxon>
        <taxon>Candidatus Moduliflexia</taxon>
        <taxon>Candidatus Moduliflexales</taxon>
        <taxon>Candidatus Moduliflexaceae</taxon>
    </lineage>
</organism>
<dbReference type="HAMAP" id="MF_01966">
    <property type="entry name" value="NADHX_epimerase"/>
    <property type="match status" value="1"/>
</dbReference>
<dbReference type="EC" id="4.2.1.136" evidence="19"/>
<feature type="binding site" evidence="17">
    <location>
        <position position="454"/>
    </location>
    <ligand>
        <name>(6S)-NADPHX</name>
        <dbReference type="ChEBI" id="CHEBI:64076"/>
    </ligand>
</feature>
<feature type="binding site" evidence="18">
    <location>
        <begin position="59"/>
        <end position="63"/>
    </location>
    <ligand>
        <name>(6S)-NADPHX</name>
        <dbReference type="ChEBI" id="CHEBI:64076"/>
    </ligand>
</feature>
<keyword evidence="7 17" id="KW-0067">ATP-binding</keyword>
<comment type="catalytic activity">
    <reaction evidence="16 17 19">
        <text>(6S)-NADPHX + ADP = AMP + phosphate + NADPH + H(+)</text>
        <dbReference type="Rhea" id="RHEA:32235"/>
        <dbReference type="ChEBI" id="CHEBI:15378"/>
        <dbReference type="ChEBI" id="CHEBI:43474"/>
        <dbReference type="ChEBI" id="CHEBI:57783"/>
        <dbReference type="ChEBI" id="CHEBI:64076"/>
        <dbReference type="ChEBI" id="CHEBI:456215"/>
        <dbReference type="ChEBI" id="CHEBI:456216"/>
        <dbReference type="EC" id="4.2.1.136"/>
    </reaction>
</comment>
<dbReference type="Gene3D" id="3.40.1190.20">
    <property type="match status" value="1"/>
</dbReference>
<dbReference type="Pfam" id="PF03853">
    <property type="entry name" value="YjeF_N"/>
    <property type="match status" value="1"/>
</dbReference>
<evidence type="ECO:0000256" key="18">
    <source>
        <dbReference type="HAMAP-Rule" id="MF_01966"/>
    </source>
</evidence>
<evidence type="ECO:0000256" key="1">
    <source>
        <dbReference type="ARBA" id="ARBA00000013"/>
    </source>
</evidence>
<feature type="binding site" evidence="17">
    <location>
        <begin position="424"/>
        <end position="428"/>
    </location>
    <ligand>
        <name>AMP</name>
        <dbReference type="ChEBI" id="CHEBI:456215"/>
    </ligand>
</feature>
<comment type="function">
    <text evidence="14 19">Bifunctional enzyme that catalyzes the epimerization of the S- and R-forms of NAD(P)HX and the dehydration of the S-form of NAD(P)HX at the expense of ADP, which is converted to AMP. This allows the repair of both epimers of NAD(P)HX, a damaged form of NAD(P)H that is a result of enzymatic or heat-dependent hydration.</text>
</comment>